<accession>A0A9I9E9H9</accession>
<dbReference type="Gramene" id="MELO3C030665.2.1">
    <property type="protein sequence ID" value="MELO3C030665.2.1"/>
    <property type="gene ID" value="MELO3C030665.2"/>
</dbReference>
<dbReference type="EnsemblPlants" id="MELO3C030665.2.1">
    <property type="protein sequence ID" value="MELO3C030665.2.1"/>
    <property type="gene ID" value="MELO3C030665.2"/>
</dbReference>
<protein>
    <submittedName>
        <fullName evidence="1">Uncharacterized protein</fullName>
    </submittedName>
</protein>
<evidence type="ECO:0000313" key="1">
    <source>
        <dbReference type="EnsemblPlants" id="MELO3C030665.2.1"/>
    </source>
</evidence>
<proteinExistence type="predicted"/>
<name>A0A9I9E9H9_CUCME</name>
<reference evidence="1" key="1">
    <citation type="submission" date="2023-03" db="UniProtKB">
        <authorList>
            <consortium name="EnsemblPlants"/>
        </authorList>
    </citation>
    <scope>IDENTIFICATION</scope>
</reference>
<sequence>MLSINLWVYWPPEELHCWLLIASIIPFIFCPSSSNRGATRLADGLAADARRRLRLGFGVRETAAPTDARLRRSAWTILPARLEARRRLGCDCGSAALLNREGCLAARVRGGGGVRRLGCLLLCLEGLETMPLLCI</sequence>
<organism evidence="1">
    <name type="scientific">Cucumis melo</name>
    <name type="common">Muskmelon</name>
    <dbReference type="NCBI Taxonomy" id="3656"/>
    <lineage>
        <taxon>Eukaryota</taxon>
        <taxon>Viridiplantae</taxon>
        <taxon>Streptophyta</taxon>
        <taxon>Embryophyta</taxon>
        <taxon>Tracheophyta</taxon>
        <taxon>Spermatophyta</taxon>
        <taxon>Magnoliopsida</taxon>
        <taxon>eudicotyledons</taxon>
        <taxon>Gunneridae</taxon>
        <taxon>Pentapetalae</taxon>
        <taxon>rosids</taxon>
        <taxon>fabids</taxon>
        <taxon>Cucurbitales</taxon>
        <taxon>Cucurbitaceae</taxon>
        <taxon>Benincaseae</taxon>
        <taxon>Cucumis</taxon>
    </lineage>
</organism>
<dbReference type="AlphaFoldDB" id="A0A9I9E9H9"/>